<evidence type="ECO:0000313" key="4">
    <source>
        <dbReference type="Proteomes" id="UP001139089"/>
    </source>
</evidence>
<proteinExistence type="predicted"/>
<dbReference type="EMBL" id="JAJOZR010000004">
    <property type="protein sequence ID" value="MCD7109045.1"/>
    <property type="molecule type" value="Genomic_DNA"/>
</dbReference>
<name>A0A9X1T0U6_9HYPH</name>
<dbReference type="PANTHER" id="PTHR34136:SF1">
    <property type="entry name" value="UDP-N-ACETYL-D-MANNOSAMINURONIC ACID TRANSFERASE"/>
    <property type="match status" value="1"/>
</dbReference>
<organism evidence="3 4">
    <name type="scientific">Rhizobium quercicola</name>
    <dbReference type="NCBI Taxonomy" id="2901226"/>
    <lineage>
        <taxon>Bacteria</taxon>
        <taxon>Pseudomonadati</taxon>
        <taxon>Pseudomonadota</taxon>
        <taxon>Alphaproteobacteria</taxon>
        <taxon>Hyphomicrobiales</taxon>
        <taxon>Rhizobiaceae</taxon>
        <taxon>Rhizobium/Agrobacterium group</taxon>
        <taxon>Rhizobium</taxon>
    </lineage>
</organism>
<accession>A0A9X1T0U6</accession>
<sequence>MLKQAEHEDSVIVAGVEVTRKSRAELTDHVVQTTLDATPHAPRLLFDLNGHAVGLSRSDPRYAESLAKADVVHVDSEPLVMASRLLTTTPVRGRSATTDLFYDFAEGFQANGISCYFLGATDAVIAECVARMTFLYPQLVIAGYRNGYFDETALPGIVADINATKADVLWVGLGKPKEQFVSLAIRDHFEGRWIVTCGGCFDFAAGHYQRAPLFLQKIGLEWLHRMVLRPRQLFWRYLTTNPVAFYAALRRTRRVSAPKHRA</sequence>
<dbReference type="AlphaFoldDB" id="A0A9X1T0U6"/>
<reference evidence="3" key="1">
    <citation type="submission" date="2021-12" db="EMBL/GenBank/DDBJ databases">
        <authorList>
            <person name="Li Y."/>
        </authorList>
    </citation>
    <scope>NUCLEOTIDE SEQUENCE</scope>
    <source>
        <strain evidence="3">DKSPLA3</strain>
    </source>
</reference>
<keyword evidence="2" id="KW-0808">Transferase</keyword>
<keyword evidence="4" id="KW-1185">Reference proteome</keyword>
<dbReference type="Pfam" id="PF03808">
    <property type="entry name" value="Glyco_tran_WecG"/>
    <property type="match status" value="1"/>
</dbReference>
<evidence type="ECO:0000313" key="3">
    <source>
        <dbReference type="EMBL" id="MCD7109045.1"/>
    </source>
</evidence>
<evidence type="ECO:0000256" key="2">
    <source>
        <dbReference type="ARBA" id="ARBA00022679"/>
    </source>
</evidence>
<protein>
    <submittedName>
        <fullName evidence="3">WecB/TagA/CpsF family glycosyltransferase</fullName>
    </submittedName>
</protein>
<dbReference type="PANTHER" id="PTHR34136">
    <property type="match status" value="1"/>
</dbReference>
<evidence type="ECO:0000256" key="1">
    <source>
        <dbReference type="ARBA" id="ARBA00022676"/>
    </source>
</evidence>
<comment type="caution">
    <text evidence="3">The sequence shown here is derived from an EMBL/GenBank/DDBJ whole genome shotgun (WGS) entry which is preliminary data.</text>
</comment>
<keyword evidence="1" id="KW-0328">Glycosyltransferase</keyword>
<dbReference type="GO" id="GO:0016758">
    <property type="term" value="F:hexosyltransferase activity"/>
    <property type="evidence" value="ECO:0007669"/>
    <property type="project" value="TreeGrafter"/>
</dbReference>
<dbReference type="InterPro" id="IPR004629">
    <property type="entry name" value="WecG_TagA_CpsF"/>
</dbReference>
<dbReference type="NCBIfam" id="TIGR00696">
    <property type="entry name" value="wecG_tagA_cpsF"/>
    <property type="match status" value="1"/>
</dbReference>
<dbReference type="RefSeq" id="WP_231813419.1">
    <property type="nucleotide sequence ID" value="NZ_JAJOZR010000004.1"/>
</dbReference>
<dbReference type="Proteomes" id="UP001139089">
    <property type="component" value="Unassembled WGS sequence"/>
</dbReference>
<gene>
    <name evidence="3" type="ORF">LRX75_08310</name>
</gene>
<dbReference type="CDD" id="cd06533">
    <property type="entry name" value="Glyco_transf_WecG_TagA"/>
    <property type="match status" value="1"/>
</dbReference>